<feature type="compositionally biased region" description="Polar residues" evidence="1">
    <location>
        <begin position="1"/>
        <end position="11"/>
    </location>
</feature>
<keyword evidence="3" id="KW-1185">Reference proteome</keyword>
<evidence type="ECO:0000313" key="3">
    <source>
        <dbReference type="Proteomes" id="UP000287124"/>
    </source>
</evidence>
<gene>
    <name evidence="2" type="ORF">BHE90_015565</name>
</gene>
<sequence length="57" mass="6524">GDNQYEMQDYNQQPAASSSLSQQEFLNRVQNLRNEMRLPSFFSGGAALARTVDERKE</sequence>
<dbReference type="Proteomes" id="UP000287124">
    <property type="component" value="Unassembled WGS sequence"/>
</dbReference>
<feature type="non-terminal residue" evidence="2">
    <location>
        <position position="1"/>
    </location>
</feature>
<accession>A0A430L322</accession>
<dbReference type="AlphaFoldDB" id="A0A430L322"/>
<proteinExistence type="predicted"/>
<feature type="region of interest" description="Disordered" evidence="1">
    <location>
        <begin position="1"/>
        <end position="22"/>
    </location>
</feature>
<dbReference type="EMBL" id="MIKF01000495">
    <property type="protein sequence ID" value="RTE70035.1"/>
    <property type="molecule type" value="Genomic_DNA"/>
</dbReference>
<feature type="compositionally biased region" description="Low complexity" evidence="1">
    <location>
        <begin position="12"/>
        <end position="22"/>
    </location>
</feature>
<protein>
    <submittedName>
        <fullName evidence="2">Uncharacterized protein</fullName>
    </submittedName>
</protein>
<comment type="caution">
    <text evidence="2">The sequence shown here is derived from an EMBL/GenBank/DDBJ whole genome shotgun (WGS) entry which is preliminary data.</text>
</comment>
<evidence type="ECO:0000313" key="2">
    <source>
        <dbReference type="EMBL" id="RTE70035.1"/>
    </source>
</evidence>
<evidence type="ECO:0000256" key="1">
    <source>
        <dbReference type="SAM" id="MobiDB-lite"/>
    </source>
</evidence>
<name>A0A430L322_9HYPO</name>
<reference evidence="2 3" key="1">
    <citation type="submission" date="2017-06" db="EMBL/GenBank/DDBJ databases">
        <title>Comparative genomic analysis of Ambrosia Fusariam Clade fungi.</title>
        <authorList>
            <person name="Stajich J.E."/>
            <person name="Carrillo J."/>
            <person name="Kijimoto T."/>
            <person name="Eskalen A."/>
            <person name="O'Donnell K."/>
            <person name="Kasson M."/>
        </authorList>
    </citation>
    <scope>NUCLEOTIDE SEQUENCE [LARGE SCALE GENOMIC DNA]</scope>
    <source>
        <strain evidence="2 3">UCR1854</strain>
    </source>
</reference>
<organism evidence="2 3">
    <name type="scientific">Fusarium euwallaceae</name>
    <dbReference type="NCBI Taxonomy" id="1147111"/>
    <lineage>
        <taxon>Eukaryota</taxon>
        <taxon>Fungi</taxon>
        <taxon>Dikarya</taxon>
        <taxon>Ascomycota</taxon>
        <taxon>Pezizomycotina</taxon>
        <taxon>Sordariomycetes</taxon>
        <taxon>Hypocreomycetidae</taxon>
        <taxon>Hypocreales</taxon>
        <taxon>Nectriaceae</taxon>
        <taxon>Fusarium</taxon>
        <taxon>Fusarium solani species complex</taxon>
    </lineage>
</organism>